<protein>
    <recommendedName>
        <fullName evidence="2">Antitoxin</fullName>
    </recommendedName>
</protein>
<dbReference type="InterPro" id="IPR036165">
    <property type="entry name" value="YefM-like_sf"/>
</dbReference>
<dbReference type="SUPFAM" id="SSF143120">
    <property type="entry name" value="YefM-like"/>
    <property type="match status" value="1"/>
</dbReference>
<gene>
    <name evidence="3" type="ORF">COT77_01485</name>
</gene>
<evidence type="ECO:0000256" key="2">
    <source>
        <dbReference type="RuleBase" id="RU362080"/>
    </source>
</evidence>
<comment type="function">
    <text evidence="2">Antitoxin component of a type II toxin-antitoxin (TA) system.</text>
</comment>
<dbReference type="InterPro" id="IPR006442">
    <property type="entry name" value="Antitoxin_Phd/YefM"/>
</dbReference>
<dbReference type="EMBL" id="PEZV01000011">
    <property type="protein sequence ID" value="PIT97408.1"/>
    <property type="molecule type" value="Genomic_DNA"/>
</dbReference>
<evidence type="ECO:0000256" key="1">
    <source>
        <dbReference type="ARBA" id="ARBA00009981"/>
    </source>
</evidence>
<accession>A0A2M6WX83</accession>
<dbReference type="AlphaFoldDB" id="A0A2M6WX83"/>
<dbReference type="Pfam" id="PF02604">
    <property type="entry name" value="PhdYeFM_antitox"/>
    <property type="match status" value="1"/>
</dbReference>
<evidence type="ECO:0000313" key="3">
    <source>
        <dbReference type="EMBL" id="PIT97408.1"/>
    </source>
</evidence>
<reference evidence="4" key="1">
    <citation type="submission" date="2017-09" db="EMBL/GenBank/DDBJ databases">
        <title>Depth-based differentiation of microbial function through sediment-hosted aquifers and enrichment of novel symbionts in the deep terrestrial subsurface.</title>
        <authorList>
            <person name="Probst A.J."/>
            <person name="Ladd B."/>
            <person name="Jarett J.K."/>
            <person name="Geller-Mcgrath D.E."/>
            <person name="Sieber C.M.K."/>
            <person name="Emerson J.B."/>
            <person name="Anantharaman K."/>
            <person name="Thomas B.C."/>
            <person name="Malmstrom R."/>
            <person name="Stieglmeier M."/>
            <person name="Klingl A."/>
            <person name="Woyke T."/>
            <person name="Ryan C.M."/>
            <person name="Banfield J.F."/>
        </authorList>
    </citation>
    <scope>NUCLEOTIDE SEQUENCE [LARGE SCALE GENOMIC DNA]</scope>
</reference>
<evidence type="ECO:0000313" key="4">
    <source>
        <dbReference type="Proteomes" id="UP000228596"/>
    </source>
</evidence>
<name>A0A2M6WX83_9BACT</name>
<dbReference type="Proteomes" id="UP000228596">
    <property type="component" value="Unassembled WGS sequence"/>
</dbReference>
<proteinExistence type="inferred from homology"/>
<organism evidence="3 4">
    <name type="scientific">Candidatus Berkelbacteria bacterium CG10_big_fil_rev_8_21_14_0_10_41_12</name>
    <dbReference type="NCBI Taxonomy" id="1974513"/>
    <lineage>
        <taxon>Bacteria</taxon>
        <taxon>Candidatus Berkelbacteria</taxon>
    </lineage>
</organism>
<comment type="similarity">
    <text evidence="1 2">Belongs to the phD/YefM antitoxin family.</text>
</comment>
<dbReference type="Gene3D" id="3.40.1620.10">
    <property type="entry name" value="YefM-like domain"/>
    <property type="match status" value="1"/>
</dbReference>
<comment type="caution">
    <text evidence="3">The sequence shown here is derived from an EMBL/GenBank/DDBJ whole genome shotgun (WGS) entry which is preliminary data.</text>
</comment>
<sequence>MITKNNIIPISQIRKEAEKVLDKISRNDQPFYLFSRSQIKAVLVNPEKFAEMQEMVEDYLDQQELLKVTPDELKTAEEWTRAKSKLEDEN</sequence>